<sequence length="385" mass="44846">MNIFTDDSGNINRDKVLQVLDEKLKIAWPGVDELCVSKISGGYSNLLLKIEDIKFGRKGVLRIYGNHITNEKTKLKNILVAQALHEQNLGPKMFFHLPCGYFEEFLDGHSLHMNDLHKSEITSKLGYQMGKIHALKIDIDKSKSMWDDIGNWIDLIEDELKEALKLLSVDEMSKQLGLELIDKCVIPKDENEILIKVKPELAPKNENVPEFINIKMLRDELSFIKQSISKCQSEIVFCHNDCHEGNMLFDDEKRTLLPIDFEYASYNHRAFDFSQTLNHFAWEYGAKNKLGYRIFMDKYPNQEQLVLFFTNYLKAFDNTKATVSELIKESEIFKPLPHFVWTVWGITKHFENKKCAELSHNSASFDRLSMYYIYKNELIKKLDDL</sequence>
<name>A0AC35TPE9_9BILA</name>
<reference evidence="2" key="1">
    <citation type="submission" date="2016-11" db="UniProtKB">
        <authorList>
            <consortium name="WormBaseParasite"/>
        </authorList>
    </citation>
    <scope>IDENTIFICATION</scope>
    <source>
        <strain evidence="2">KR3021</strain>
    </source>
</reference>
<protein>
    <submittedName>
        <fullName evidence="2">Choline kinase</fullName>
    </submittedName>
</protein>
<proteinExistence type="predicted"/>
<dbReference type="WBParaSite" id="RSKR_0000275200.1">
    <property type="protein sequence ID" value="RSKR_0000275200.1"/>
    <property type="gene ID" value="RSKR_0000275200"/>
</dbReference>
<dbReference type="Proteomes" id="UP000095286">
    <property type="component" value="Unplaced"/>
</dbReference>
<accession>A0AC35TPE9</accession>
<organism evidence="1 2">
    <name type="scientific">Rhabditophanes sp. KR3021</name>
    <dbReference type="NCBI Taxonomy" id="114890"/>
    <lineage>
        <taxon>Eukaryota</taxon>
        <taxon>Metazoa</taxon>
        <taxon>Ecdysozoa</taxon>
        <taxon>Nematoda</taxon>
        <taxon>Chromadorea</taxon>
        <taxon>Rhabditida</taxon>
        <taxon>Tylenchina</taxon>
        <taxon>Panagrolaimomorpha</taxon>
        <taxon>Strongyloidoidea</taxon>
        <taxon>Alloionematidae</taxon>
        <taxon>Rhabditophanes</taxon>
    </lineage>
</organism>
<evidence type="ECO:0000313" key="1">
    <source>
        <dbReference type="Proteomes" id="UP000095286"/>
    </source>
</evidence>
<evidence type="ECO:0000313" key="2">
    <source>
        <dbReference type="WBParaSite" id="RSKR_0000275200.1"/>
    </source>
</evidence>